<dbReference type="FunFam" id="3.90.226.10:FF:000009">
    <property type="entry name" value="Carnitinyl-CoA dehydratase"/>
    <property type="match status" value="1"/>
</dbReference>
<dbReference type="CDD" id="cd06558">
    <property type="entry name" value="crotonase-like"/>
    <property type="match status" value="1"/>
</dbReference>
<gene>
    <name evidence="11" type="ORF">LQ384_27765</name>
</gene>
<evidence type="ECO:0000256" key="8">
    <source>
        <dbReference type="ARBA" id="ARBA00039456"/>
    </source>
</evidence>
<evidence type="ECO:0000313" key="11">
    <source>
        <dbReference type="EMBL" id="MCD2114895.1"/>
    </source>
</evidence>
<dbReference type="GO" id="GO:0006635">
    <property type="term" value="P:fatty acid beta-oxidation"/>
    <property type="evidence" value="ECO:0007669"/>
    <property type="project" value="TreeGrafter"/>
</dbReference>
<dbReference type="RefSeq" id="WP_230792837.1">
    <property type="nucleotide sequence ID" value="NZ_JAJNCO010000033.1"/>
</dbReference>
<evidence type="ECO:0000256" key="7">
    <source>
        <dbReference type="ARBA" id="ARBA00023717"/>
    </source>
</evidence>
<evidence type="ECO:0000256" key="10">
    <source>
        <dbReference type="RuleBase" id="RU003707"/>
    </source>
</evidence>
<comment type="caution">
    <text evidence="11">The sequence shown here is derived from an EMBL/GenBank/DDBJ whole genome shotgun (WGS) entry which is preliminary data.</text>
</comment>
<comment type="catalytic activity">
    <reaction evidence="7">
        <text>a 4-saturated-(3S)-3-hydroxyacyl-CoA = a (3E)-enoyl-CoA + H2O</text>
        <dbReference type="Rhea" id="RHEA:20724"/>
        <dbReference type="ChEBI" id="CHEBI:15377"/>
        <dbReference type="ChEBI" id="CHEBI:58521"/>
        <dbReference type="ChEBI" id="CHEBI:137480"/>
        <dbReference type="EC" id="4.2.1.17"/>
    </reaction>
</comment>
<accession>A0AAW4XQM6</accession>
<keyword evidence="5" id="KW-0456">Lyase</keyword>
<dbReference type="InterPro" id="IPR001753">
    <property type="entry name" value="Enoyl-CoA_hydra/iso"/>
</dbReference>
<dbReference type="PANTHER" id="PTHR11941">
    <property type="entry name" value="ENOYL-COA HYDRATASE-RELATED"/>
    <property type="match status" value="1"/>
</dbReference>
<dbReference type="InterPro" id="IPR018376">
    <property type="entry name" value="Enoyl-CoA_hyd/isom_CS"/>
</dbReference>
<dbReference type="SUPFAM" id="SSF52096">
    <property type="entry name" value="ClpP/crotonase"/>
    <property type="match status" value="1"/>
</dbReference>
<comment type="catalytic activity">
    <reaction evidence="6">
        <text>a (3S)-3-hydroxyacyl-CoA = a (2E)-enoyl-CoA + H2O</text>
        <dbReference type="Rhea" id="RHEA:16105"/>
        <dbReference type="ChEBI" id="CHEBI:15377"/>
        <dbReference type="ChEBI" id="CHEBI:57318"/>
        <dbReference type="ChEBI" id="CHEBI:58856"/>
        <dbReference type="EC" id="4.2.1.17"/>
    </reaction>
</comment>
<evidence type="ECO:0000256" key="9">
    <source>
        <dbReference type="ARBA" id="ARBA00073436"/>
    </source>
</evidence>
<keyword evidence="4" id="KW-0276">Fatty acid metabolism</keyword>
<dbReference type="Gene3D" id="1.10.12.10">
    <property type="entry name" value="Lyase 2-enoyl-coa Hydratase, Chain A, domain 2"/>
    <property type="match status" value="1"/>
</dbReference>
<dbReference type="NCBIfam" id="NF006007">
    <property type="entry name" value="PRK08138.1"/>
    <property type="match status" value="1"/>
</dbReference>
<protein>
    <recommendedName>
        <fullName evidence="8">Probable enoyl-CoA hydratase EchA17</fullName>
        <ecNumber evidence="3">4.2.1.17</ecNumber>
    </recommendedName>
    <alternativeName>
        <fullName evidence="9">Probable enoyl-CoA hydratase echA17</fullName>
    </alternativeName>
</protein>
<comment type="function">
    <text evidence="1">Could possibly oxidize fatty acids using specific components.</text>
</comment>
<dbReference type="FunFam" id="1.10.12.10:FF:000001">
    <property type="entry name" value="Probable enoyl-CoA hydratase, mitochondrial"/>
    <property type="match status" value="1"/>
</dbReference>
<dbReference type="Pfam" id="PF00378">
    <property type="entry name" value="ECH_1"/>
    <property type="match status" value="1"/>
</dbReference>
<dbReference type="EC" id="4.2.1.17" evidence="3"/>
<dbReference type="InterPro" id="IPR014748">
    <property type="entry name" value="Enoyl-CoA_hydra_C"/>
</dbReference>
<dbReference type="InterPro" id="IPR029045">
    <property type="entry name" value="ClpP/crotonase-like_dom_sf"/>
</dbReference>
<dbReference type="GO" id="GO:0004300">
    <property type="term" value="F:enoyl-CoA hydratase activity"/>
    <property type="evidence" value="ECO:0007669"/>
    <property type="project" value="UniProtKB-EC"/>
</dbReference>
<sequence>MTPNTPGGLIDLIALSTDSLTVNGDPKTGVFRLTINRPERRNALNIEVKDAVANAVASLDTHPDVRAVVITGSGNAFVAGTDVAEMQPLTPIEHTLRTTDRMFTALRNASTPLIAAVEGYALGGGCELAMCCDIIVASETAKFGQPEIKLGVIPGAGGTQRLLRAVGRYKTMRLLLTGDALSATEAHSAGLVSELVPQGSALSRAEELAVTIAAMPPLAVAAIKDVIRAGADVPLDTALLLERKAFQILFDSADQKEGMGAFLEKRSPEYHGH</sequence>
<proteinExistence type="inferred from homology"/>
<evidence type="ECO:0000256" key="2">
    <source>
        <dbReference type="ARBA" id="ARBA00005254"/>
    </source>
</evidence>
<evidence type="ECO:0000256" key="1">
    <source>
        <dbReference type="ARBA" id="ARBA00002994"/>
    </source>
</evidence>
<reference evidence="11" key="1">
    <citation type="submission" date="2021-11" db="EMBL/GenBank/DDBJ databases">
        <title>Development of a sustainable strategy for remediation of hydrocarbon-contaminated territories based on the waste exchange concept.</title>
        <authorList>
            <person name="Elkin A."/>
        </authorList>
    </citation>
    <scope>NUCLEOTIDE SEQUENCE</scope>
    <source>
        <strain evidence="11">IEGM 757</strain>
    </source>
</reference>
<dbReference type="Proteomes" id="UP001198630">
    <property type="component" value="Unassembled WGS sequence"/>
</dbReference>
<keyword evidence="4" id="KW-0443">Lipid metabolism</keyword>
<evidence type="ECO:0000313" key="12">
    <source>
        <dbReference type="Proteomes" id="UP001198630"/>
    </source>
</evidence>
<evidence type="ECO:0000256" key="6">
    <source>
        <dbReference type="ARBA" id="ARBA00023709"/>
    </source>
</evidence>
<dbReference type="AlphaFoldDB" id="A0AAW4XQM6"/>
<name>A0AAW4XQM6_RHORH</name>
<dbReference type="PANTHER" id="PTHR11941:SF54">
    <property type="entry name" value="ENOYL-COA HYDRATASE, MITOCHONDRIAL"/>
    <property type="match status" value="1"/>
</dbReference>
<evidence type="ECO:0000256" key="5">
    <source>
        <dbReference type="ARBA" id="ARBA00023239"/>
    </source>
</evidence>
<comment type="similarity">
    <text evidence="2 10">Belongs to the enoyl-CoA hydratase/isomerase family.</text>
</comment>
<evidence type="ECO:0000256" key="3">
    <source>
        <dbReference type="ARBA" id="ARBA00012076"/>
    </source>
</evidence>
<dbReference type="EMBL" id="JAJNCO010000033">
    <property type="protein sequence ID" value="MCD2114895.1"/>
    <property type="molecule type" value="Genomic_DNA"/>
</dbReference>
<organism evidence="11 12">
    <name type="scientific">Rhodococcus rhodochrous</name>
    <dbReference type="NCBI Taxonomy" id="1829"/>
    <lineage>
        <taxon>Bacteria</taxon>
        <taxon>Bacillati</taxon>
        <taxon>Actinomycetota</taxon>
        <taxon>Actinomycetes</taxon>
        <taxon>Mycobacteriales</taxon>
        <taxon>Nocardiaceae</taxon>
        <taxon>Rhodococcus</taxon>
    </lineage>
</organism>
<dbReference type="PROSITE" id="PS00166">
    <property type="entry name" value="ENOYL_COA_HYDRATASE"/>
    <property type="match status" value="1"/>
</dbReference>
<dbReference type="Gene3D" id="3.90.226.10">
    <property type="entry name" value="2-enoyl-CoA Hydratase, Chain A, domain 1"/>
    <property type="match status" value="1"/>
</dbReference>
<evidence type="ECO:0000256" key="4">
    <source>
        <dbReference type="ARBA" id="ARBA00022832"/>
    </source>
</evidence>